<dbReference type="Pfam" id="PF13539">
    <property type="entry name" value="Peptidase_M15_4"/>
    <property type="match status" value="1"/>
</dbReference>
<dbReference type="AlphaFoldDB" id="A0A7Y9RS78"/>
<feature type="compositionally biased region" description="Low complexity" evidence="1">
    <location>
        <begin position="70"/>
        <end position="80"/>
    </location>
</feature>
<keyword evidence="2" id="KW-0732">Signal</keyword>
<sequence length="333" mass="35311">MGARGASRTRRATARAAGLLTGAVLLAGCGSLAGPEASGAQTTDPSPTAYDEGATPTAGATPRPSPTSPTSPDSPTATPTPSTPTTPPAPGTTPPPWLGTRVLPEAETGYGEVRRTPRALRTRRFDLPDPVAPLPGDGYAARVVAPAPDRVVDRSTWEPGCPVARDDLAWLRVVHRGFDGGRHTGELLVHRDVATDLRQVFRDLWRADFPLERVSITDRAALDAPPTGDGNDTGAFVCRPVTGGGGFSQHAYGLAVDLNPFQNPYLRVRETASGTERIVLPELASAYLDRDRRAPGMVRAGGPVVRAFARIGWSWGGDYRTLRDWQHFSLTGG</sequence>
<name>A0A7Y9RS78_9ACTN</name>
<evidence type="ECO:0000313" key="4">
    <source>
        <dbReference type="EMBL" id="NYG54379.1"/>
    </source>
</evidence>
<gene>
    <name evidence="4" type="ORF">BJ989_000683</name>
</gene>
<feature type="compositionally biased region" description="Low complexity" evidence="1">
    <location>
        <begin position="53"/>
        <end position="62"/>
    </location>
</feature>
<dbReference type="InterPro" id="IPR039561">
    <property type="entry name" value="Peptidase_M15C"/>
</dbReference>
<evidence type="ECO:0000256" key="2">
    <source>
        <dbReference type="SAM" id="SignalP"/>
    </source>
</evidence>
<evidence type="ECO:0000313" key="5">
    <source>
        <dbReference type="Proteomes" id="UP000544110"/>
    </source>
</evidence>
<dbReference type="EMBL" id="JACCAC010000001">
    <property type="protein sequence ID" value="NYG54379.1"/>
    <property type="molecule type" value="Genomic_DNA"/>
</dbReference>
<dbReference type="GO" id="GO:0008233">
    <property type="term" value="F:peptidase activity"/>
    <property type="evidence" value="ECO:0007669"/>
    <property type="project" value="InterPro"/>
</dbReference>
<feature type="chain" id="PRO_5038590585" description="Peptidase M15C domain-containing protein" evidence="2">
    <location>
        <begin position="34"/>
        <end position="333"/>
    </location>
</feature>
<dbReference type="RefSeq" id="WP_343049062.1">
    <property type="nucleotide sequence ID" value="NZ_JACCAC010000001.1"/>
</dbReference>
<feature type="signal peptide" evidence="2">
    <location>
        <begin position="1"/>
        <end position="33"/>
    </location>
</feature>
<comment type="caution">
    <text evidence="4">The sequence shown here is derived from an EMBL/GenBank/DDBJ whole genome shotgun (WGS) entry which is preliminary data.</text>
</comment>
<dbReference type="PROSITE" id="PS51257">
    <property type="entry name" value="PROKAR_LIPOPROTEIN"/>
    <property type="match status" value="1"/>
</dbReference>
<feature type="domain" description="Peptidase M15C" evidence="3">
    <location>
        <begin position="243"/>
        <end position="329"/>
    </location>
</feature>
<accession>A0A7Y9RS78</accession>
<dbReference type="Gene3D" id="3.30.1380.10">
    <property type="match status" value="1"/>
</dbReference>
<keyword evidence="5" id="KW-1185">Reference proteome</keyword>
<organism evidence="4 5">
    <name type="scientific">Nocardioides perillae</name>
    <dbReference type="NCBI Taxonomy" id="1119534"/>
    <lineage>
        <taxon>Bacteria</taxon>
        <taxon>Bacillati</taxon>
        <taxon>Actinomycetota</taxon>
        <taxon>Actinomycetes</taxon>
        <taxon>Propionibacteriales</taxon>
        <taxon>Nocardioidaceae</taxon>
        <taxon>Nocardioides</taxon>
    </lineage>
</organism>
<evidence type="ECO:0000259" key="3">
    <source>
        <dbReference type="Pfam" id="PF13539"/>
    </source>
</evidence>
<dbReference type="SUPFAM" id="SSF55166">
    <property type="entry name" value="Hedgehog/DD-peptidase"/>
    <property type="match status" value="1"/>
</dbReference>
<dbReference type="Proteomes" id="UP000544110">
    <property type="component" value="Unassembled WGS sequence"/>
</dbReference>
<evidence type="ECO:0000256" key="1">
    <source>
        <dbReference type="SAM" id="MobiDB-lite"/>
    </source>
</evidence>
<feature type="compositionally biased region" description="Pro residues" evidence="1">
    <location>
        <begin position="81"/>
        <end position="97"/>
    </location>
</feature>
<reference evidence="4 5" key="1">
    <citation type="submission" date="2020-07" db="EMBL/GenBank/DDBJ databases">
        <title>Sequencing the genomes of 1000 actinobacteria strains.</title>
        <authorList>
            <person name="Klenk H.-P."/>
        </authorList>
    </citation>
    <scope>NUCLEOTIDE SEQUENCE [LARGE SCALE GENOMIC DNA]</scope>
    <source>
        <strain evidence="4 5">DSM 24552</strain>
    </source>
</reference>
<proteinExistence type="predicted"/>
<dbReference type="InterPro" id="IPR009045">
    <property type="entry name" value="Zn_M74/Hedgehog-like"/>
</dbReference>
<feature type="region of interest" description="Disordered" evidence="1">
    <location>
        <begin position="30"/>
        <end position="117"/>
    </location>
</feature>
<protein>
    <recommendedName>
        <fullName evidence="3">Peptidase M15C domain-containing protein</fullName>
    </recommendedName>
</protein>